<dbReference type="Pfam" id="PF06073">
    <property type="entry name" value="DUF934"/>
    <property type="match status" value="1"/>
</dbReference>
<keyword evidence="2" id="KW-1185">Reference proteome</keyword>
<evidence type="ECO:0000313" key="2">
    <source>
        <dbReference type="Proteomes" id="UP001449225"/>
    </source>
</evidence>
<organism evidence="1 2">
    <name type="scientific">Neptuniibacter pectenicola</name>
    <dbReference type="NCBI Taxonomy" id="1806669"/>
    <lineage>
        <taxon>Bacteria</taxon>
        <taxon>Pseudomonadati</taxon>
        <taxon>Pseudomonadota</taxon>
        <taxon>Gammaproteobacteria</taxon>
        <taxon>Oceanospirillales</taxon>
        <taxon>Oceanospirillaceae</taxon>
        <taxon>Neptuniibacter</taxon>
    </lineage>
</organism>
<gene>
    <name evidence="1" type="ORF">WNY58_01510</name>
</gene>
<protein>
    <submittedName>
        <fullName evidence="1">DUF934 domain-containing protein</fullName>
    </submittedName>
</protein>
<reference evidence="1 2" key="1">
    <citation type="submission" date="2024-03" db="EMBL/GenBank/DDBJ databases">
        <title>Community enrichment and isolation of bacterial strains for fucoidan degradation.</title>
        <authorList>
            <person name="Sichert A."/>
        </authorList>
    </citation>
    <scope>NUCLEOTIDE SEQUENCE [LARGE SCALE GENOMIC DNA]</scope>
    <source>
        <strain evidence="1 2">AS76</strain>
    </source>
</reference>
<comment type="caution">
    <text evidence="1">The sequence shown here is derived from an EMBL/GenBank/DDBJ whole genome shotgun (WGS) entry which is preliminary data.</text>
</comment>
<dbReference type="InterPro" id="IPR008318">
    <property type="entry name" value="UCP030820"/>
</dbReference>
<dbReference type="Proteomes" id="UP001449225">
    <property type="component" value="Unassembled WGS sequence"/>
</dbReference>
<name>A0ABU9TMW4_9GAMM</name>
<dbReference type="EMBL" id="JBBMRA010000001">
    <property type="protein sequence ID" value="MEM5535057.1"/>
    <property type="molecule type" value="Genomic_DNA"/>
</dbReference>
<dbReference type="RefSeq" id="WP_067983001.1">
    <property type="nucleotide sequence ID" value="NZ_CAXBCE010000063.1"/>
</dbReference>
<accession>A0ABU9TMW4</accession>
<proteinExistence type="predicted"/>
<sequence>MPLLINREVVADNWSLLNEEAITSEASIRPGNIIVPLALYQEHKALFTEHDGQVALQVNGDDDLTELMENFDQFPMIAIEFPIFRDGRGFSIARLLVRAGYQGEIRATGDIGRDRLAYMERCGFTAIQVADDQFKPEMLNAFDDISNYYQSATDNNRAVYHQ</sequence>
<dbReference type="PIRSF" id="PIRSF030820">
    <property type="entry name" value="UCP030820"/>
    <property type="match status" value="1"/>
</dbReference>
<evidence type="ECO:0000313" key="1">
    <source>
        <dbReference type="EMBL" id="MEM5535057.1"/>
    </source>
</evidence>